<feature type="transmembrane region" description="Helical" evidence="1">
    <location>
        <begin position="703"/>
        <end position="725"/>
    </location>
</feature>
<keyword evidence="3" id="KW-1185">Reference proteome</keyword>
<feature type="transmembrane region" description="Helical" evidence="1">
    <location>
        <begin position="353"/>
        <end position="371"/>
    </location>
</feature>
<accession>A0ABP7RWJ1</accession>
<keyword evidence="1" id="KW-0812">Transmembrane</keyword>
<feature type="transmembrane region" description="Helical" evidence="1">
    <location>
        <begin position="774"/>
        <end position="793"/>
    </location>
</feature>
<protein>
    <submittedName>
        <fullName evidence="2">Uncharacterized protein</fullName>
    </submittedName>
</protein>
<gene>
    <name evidence="2" type="ORF">GCM10022408_13350</name>
</gene>
<feature type="transmembrane region" description="Helical" evidence="1">
    <location>
        <begin position="1420"/>
        <end position="1438"/>
    </location>
</feature>
<dbReference type="EMBL" id="BAABDJ010000007">
    <property type="protein sequence ID" value="GAA4003162.1"/>
    <property type="molecule type" value="Genomic_DNA"/>
</dbReference>
<feature type="transmembrane region" description="Helical" evidence="1">
    <location>
        <begin position="1047"/>
        <end position="1069"/>
    </location>
</feature>
<dbReference type="Proteomes" id="UP001500567">
    <property type="component" value="Unassembled WGS sequence"/>
</dbReference>
<proteinExistence type="predicted"/>
<evidence type="ECO:0000256" key="1">
    <source>
        <dbReference type="SAM" id="Phobius"/>
    </source>
</evidence>
<feature type="transmembrane region" description="Helical" evidence="1">
    <location>
        <begin position="867"/>
        <end position="886"/>
    </location>
</feature>
<comment type="caution">
    <text evidence="2">The sequence shown here is derived from an EMBL/GenBank/DDBJ whole genome shotgun (WGS) entry which is preliminary data.</text>
</comment>
<reference evidence="3" key="1">
    <citation type="journal article" date="2019" name="Int. J. Syst. Evol. Microbiol.">
        <title>The Global Catalogue of Microorganisms (GCM) 10K type strain sequencing project: providing services to taxonomists for standard genome sequencing and annotation.</title>
        <authorList>
            <consortium name="The Broad Institute Genomics Platform"/>
            <consortium name="The Broad Institute Genome Sequencing Center for Infectious Disease"/>
            <person name="Wu L."/>
            <person name="Ma J."/>
        </authorList>
    </citation>
    <scope>NUCLEOTIDE SEQUENCE [LARGE SCALE GENOMIC DNA]</scope>
    <source>
        <strain evidence="3">JCM 17224</strain>
    </source>
</reference>
<feature type="transmembrane region" description="Helical" evidence="1">
    <location>
        <begin position="731"/>
        <end position="748"/>
    </location>
</feature>
<organism evidence="2 3">
    <name type="scientific">Hymenobacter fastidiosus</name>
    <dbReference type="NCBI Taxonomy" id="486264"/>
    <lineage>
        <taxon>Bacteria</taxon>
        <taxon>Pseudomonadati</taxon>
        <taxon>Bacteroidota</taxon>
        <taxon>Cytophagia</taxon>
        <taxon>Cytophagales</taxon>
        <taxon>Hymenobacteraceae</taxon>
        <taxon>Hymenobacter</taxon>
    </lineage>
</organism>
<name>A0ABP7RWJ1_9BACT</name>
<sequence>MAMSGLSSIATTLRHHLGTLALSFGLALGVAYYVLGYLPQRKKELEQRYFRVLTRTGQNLRERVKVYAKINEGAANAFICRNFPRNTSFAGSRSQATIAALTTTDEQRQIERRWSLLNPHIADLRFDSLKNVAEPQRPKKKAYGRMKVIYRQQDHSLVYSLTNVADPTTGRPAAYGRTGVIYRQRDHSLVFRQRLWQVDAPPKLPRTDSLNLVLQTTVATEKFIAGLARTDAFEHFFVANDAGELLYASQPNVLEKLPVAALAKRDSAEWQTRPLSLNGQPCQLFVQHLRLPSGQTWLLAGTVPLRTFQAEQRSLPSGLSELLMGGLLLGVLLVPFLKVGLLSQRERLDASDVWLCVGALILGAGVVTLILQAELTRRYPDLAKTDRQLRTLADTVQHRLTTEIRDLNAIIKLNDSTRTAIVVQQAGDTSQRNRYRVPHFQPLQSGSAPRRLPLEDDALVWVTKAGIGTAAAVPSPEKSLLYVPDLRGRAYVQAAFAKRWQRLTLDSGQTDSANDPGFILDGIVSYREAKRSAVLVRKTSSGVGPSDTLICAYITKLRTFINPVLPPNWSFCLIDQQGEILFHSNPALGLSENLLADCEEPRLGAALTTGEPGALDVRYQGQDHRLYVRPLPALRMALVTLVDMRVVKAQHSQAVALAAALLSAVWLLLLGGAGLLRQLRHQHPTAGLPPLRFRSTWPCSKRAVLYLILGLLALAGSALMLLVFIPFEESLARLGLLLLLPLVLYPVSKDLLHRESDQSLDDDQRAKRDPGRQIRWSLLGLLGLNVGLVFSLQQYWYCLLVYQLLLVIIIAGVLGARALMRRVFKKYLPPTMAPAPPPPTPPPTRVEDWVLALRPWLLKLRPYYRQCYALMLLGWLVAMSILPAVVCYQTSYRLVRLLHVRETHLDLLRQLRDANHPNSPRLNDPDSVQVSVARKANWSTNYFTFYFQTQFKAAETKAAMTSTGDALVRRFYPSAISQLSTLLPAYLLPHPDRSEQRHSQNWHWNYHPTPAEVRSFVPAPGSGNSPDLVSVVQEPEFSANWLSPSAWASYGVPAALVALLLLLALYGLIHYLVRHIFAPAPILQAAERPTTSAISLKPHYYIFDPTGHAPDTGLEYAGLQPAQITMRLDCRRLNEAKSSWQPLLTKLPLYVQAAGPRYLLLEYFDDRVDQLVITRQKTELLRELTQHADLYLVLISRVHPMAFVGRAQPLDNHEQTTSQLQQYQAGEALLNELHQFRLLHLPLQPDIKVLAAEFPAFDHFLKRECGTLPFLQHLKSDLCRSLNRLQQAGYHVERATVVTTVRRMAQLYFRGLWRQLSAHEQFLLLDLAQDGIINTHNTLVIDSLLRKGYLIIGNDERLRVASEGFRAYILSAVPSQQALRFEQQERKEGTWARLSLPILLVLSSAAIFLAATQGETLGVAQQYLALLTGVLPLLLRLLSGSSTPSVPEDLAAR</sequence>
<feature type="transmembrane region" description="Helical" evidence="1">
    <location>
        <begin position="799"/>
        <end position="820"/>
    </location>
</feature>
<feature type="transmembrane region" description="Helical" evidence="1">
    <location>
        <begin position="1394"/>
        <end position="1414"/>
    </location>
</feature>
<feature type="transmembrane region" description="Helical" evidence="1">
    <location>
        <begin position="322"/>
        <end position="341"/>
    </location>
</feature>
<keyword evidence="1" id="KW-0472">Membrane</keyword>
<evidence type="ECO:0000313" key="3">
    <source>
        <dbReference type="Proteomes" id="UP001500567"/>
    </source>
</evidence>
<keyword evidence="1" id="KW-1133">Transmembrane helix</keyword>
<evidence type="ECO:0000313" key="2">
    <source>
        <dbReference type="EMBL" id="GAA4003162.1"/>
    </source>
</evidence>
<feature type="transmembrane region" description="Helical" evidence="1">
    <location>
        <begin position="654"/>
        <end position="676"/>
    </location>
</feature>